<reference evidence="3" key="1">
    <citation type="journal article" date="2011" name="Proc. Natl. Acad. Sci. U.S.A.">
        <title>Obligate biotrophy features unraveled by the genomic analysis of rust fungi.</title>
        <authorList>
            <person name="Duplessis S."/>
            <person name="Cuomo C.A."/>
            <person name="Lin Y.-C."/>
            <person name="Aerts A."/>
            <person name="Tisserant E."/>
            <person name="Veneault-Fourrey C."/>
            <person name="Joly D.L."/>
            <person name="Hacquard S."/>
            <person name="Amselem J."/>
            <person name="Cantarel B.L."/>
            <person name="Chiu R."/>
            <person name="Coutinho P.M."/>
            <person name="Feau N."/>
            <person name="Field M."/>
            <person name="Frey P."/>
            <person name="Gelhaye E."/>
            <person name="Goldberg J."/>
            <person name="Grabherr M.G."/>
            <person name="Kodira C.D."/>
            <person name="Kohler A."/>
            <person name="Kuees U."/>
            <person name="Lindquist E.A."/>
            <person name="Lucas S.M."/>
            <person name="Mago R."/>
            <person name="Mauceli E."/>
            <person name="Morin E."/>
            <person name="Murat C."/>
            <person name="Pangilinan J.L."/>
            <person name="Park R."/>
            <person name="Pearson M."/>
            <person name="Quesneville H."/>
            <person name="Rouhier N."/>
            <person name="Sakthikumar S."/>
            <person name="Salamov A.A."/>
            <person name="Schmutz J."/>
            <person name="Selles B."/>
            <person name="Shapiro H."/>
            <person name="Tanguay P."/>
            <person name="Tuskan G.A."/>
            <person name="Henrissat B."/>
            <person name="Van de Peer Y."/>
            <person name="Rouze P."/>
            <person name="Ellis J.G."/>
            <person name="Dodds P.N."/>
            <person name="Schein J.E."/>
            <person name="Zhong S."/>
            <person name="Hamelin R.C."/>
            <person name="Grigoriev I.V."/>
            <person name="Szabo L.J."/>
            <person name="Martin F."/>
        </authorList>
    </citation>
    <scope>NUCLEOTIDE SEQUENCE [LARGE SCALE GENOMIC DNA]</scope>
    <source>
        <strain evidence="3">98AG31 / pathotype 3-4-7</strain>
    </source>
</reference>
<sequence length="339" mass="37666">MTKSKPRKNSGQGPNSPTSPSSTTDPNIKQVLPGQTSSATHASVAAPSQPIGLTPSHTLPPPPTGFTQDVALLSLIQSLPADLRVFLDPNYEEKYNKITKVLFYRILLHFDPATSSRPSHRKPELNAAFKEKLLPRLLPFLTRQPSAPMDTDDDPNTDFNPLARKTTRKMLTEAIKRKVPSIHIPAAARRDGLLVLYKQHVDKDLVLPGEIGTIRKPHLIKPNAVENQDMEDLRLAIQCHAPTVFVHTIPMTHKVLVNCYMHFVHGVKLDPGTLFCRNVCSETQVNRIIGWCKCVDAFSMHPRFHLLMFQKTHGQSLHETVCGRDGVFVVVATVVLDAA</sequence>
<dbReference type="KEGG" id="mlr:MELLADRAFT_111471"/>
<keyword evidence="3" id="KW-1185">Reference proteome</keyword>
<evidence type="ECO:0000313" key="2">
    <source>
        <dbReference type="EMBL" id="EGG00876.1"/>
    </source>
</evidence>
<dbReference type="EMBL" id="GL883143">
    <property type="protein sequence ID" value="EGG00876.1"/>
    <property type="molecule type" value="Genomic_DNA"/>
</dbReference>
<dbReference type="RefSeq" id="XP_007415950.1">
    <property type="nucleotide sequence ID" value="XM_007415888.1"/>
</dbReference>
<feature type="region of interest" description="Disordered" evidence="1">
    <location>
        <begin position="1"/>
        <end position="65"/>
    </location>
</feature>
<dbReference type="VEuPathDB" id="FungiDB:MELLADRAFT_111471"/>
<feature type="compositionally biased region" description="Low complexity" evidence="1">
    <location>
        <begin position="14"/>
        <end position="27"/>
    </location>
</feature>
<dbReference type="GeneID" id="18924390"/>
<organism evidence="3">
    <name type="scientific">Melampsora larici-populina (strain 98AG31 / pathotype 3-4-7)</name>
    <name type="common">Poplar leaf rust fungus</name>
    <dbReference type="NCBI Taxonomy" id="747676"/>
    <lineage>
        <taxon>Eukaryota</taxon>
        <taxon>Fungi</taxon>
        <taxon>Dikarya</taxon>
        <taxon>Basidiomycota</taxon>
        <taxon>Pucciniomycotina</taxon>
        <taxon>Pucciniomycetes</taxon>
        <taxon>Pucciniales</taxon>
        <taxon>Melampsoraceae</taxon>
        <taxon>Melampsora</taxon>
    </lineage>
</organism>
<name>F4S3A5_MELLP</name>
<accession>F4S3A5</accession>
<evidence type="ECO:0000256" key="1">
    <source>
        <dbReference type="SAM" id="MobiDB-lite"/>
    </source>
</evidence>
<evidence type="ECO:0000313" key="3">
    <source>
        <dbReference type="Proteomes" id="UP000001072"/>
    </source>
</evidence>
<dbReference type="HOGENOM" id="CLU_056407_0_0_1"/>
<protein>
    <submittedName>
        <fullName evidence="2">Uncharacterized protein</fullName>
    </submittedName>
</protein>
<gene>
    <name evidence="2" type="ORF">MELLADRAFT_111471</name>
</gene>
<dbReference type="AlphaFoldDB" id="F4S3A5"/>
<dbReference type="Proteomes" id="UP000001072">
    <property type="component" value="Unassembled WGS sequence"/>
</dbReference>
<dbReference type="InParanoid" id="F4S3A5"/>
<proteinExistence type="predicted"/>